<dbReference type="GO" id="GO:0016887">
    <property type="term" value="F:ATP hydrolysis activity"/>
    <property type="evidence" value="ECO:0007669"/>
    <property type="project" value="InterPro"/>
</dbReference>
<dbReference type="EMBL" id="PVBT01000001">
    <property type="protein sequence ID" value="PRD58442.1"/>
    <property type="molecule type" value="Genomic_DNA"/>
</dbReference>
<evidence type="ECO:0000259" key="10">
    <source>
        <dbReference type="PROSITE" id="PS50929"/>
    </source>
</evidence>
<keyword evidence="12" id="KW-1185">Reference proteome</keyword>
<dbReference type="PROSITE" id="PS00211">
    <property type="entry name" value="ABC_TRANSPORTER_1"/>
    <property type="match status" value="1"/>
</dbReference>
<dbReference type="Gene3D" id="3.40.50.300">
    <property type="entry name" value="P-loop containing nucleotide triphosphate hydrolases"/>
    <property type="match status" value="1"/>
</dbReference>
<evidence type="ECO:0000259" key="9">
    <source>
        <dbReference type="PROSITE" id="PS50893"/>
    </source>
</evidence>
<feature type="transmembrane region" description="Helical" evidence="8">
    <location>
        <begin position="210"/>
        <end position="229"/>
    </location>
</feature>
<dbReference type="PANTHER" id="PTHR24221:SF654">
    <property type="entry name" value="ATP-BINDING CASSETTE SUB-FAMILY B MEMBER 6"/>
    <property type="match status" value="1"/>
</dbReference>
<dbReference type="SUPFAM" id="SSF52540">
    <property type="entry name" value="P-loop containing nucleoside triphosphate hydrolases"/>
    <property type="match status" value="1"/>
</dbReference>
<dbReference type="GO" id="GO:0140359">
    <property type="term" value="F:ABC-type transporter activity"/>
    <property type="evidence" value="ECO:0007669"/>
    <property type="project" value="InterPro"/>
</dbReference>
<feature type="domain" description="ABC transmembrane type-1" evidence="10">
    <location>
        <begin position="1"/>
        <end position="271"/>
    </location>
</feature>
<organism evidence="11 12">
    <name type="scientific">Phyllobacterium myrsinacearum</name>
    <dbReference type="NCBI Taxonomy" id="28101"/>
    <lineage>
        <taxon>Bacteria</taxon>
        <taxon>Pseudomonadati</taxon>
        <taxon>Pseudomonadota</taxon>
        <taxon>Alphaproteobacteria</taxon>
        <taxon>Hyphomicrobiales</taxon>
        <taxon>Phyllobacteriaceae</taxon>
        <taxon>Phyllobacterium</taxon>
    </lineage>
</organism>
<feature type="transmembrane region" description="Helical" evidence="8">
    <location>
        <begin position="102"/>
        <end position="121"/>
    </location>
</feature>
<dbReference type="PROSITE" id="PS50893">
    <property type="entry name" value="ABC_TRANSPORTER_2"/>
    <property type="match status" value="1"/>
</dbReference>
<accession>A0A2S9JYX4</accession>
<dbReference type="Gene3D" id="1.20.1560.10">
    <property type="entry name" value="ABC transporter type 1, transmembrane domain"/>
    <property type="match status" value="1"/>
</dbReference>
<dbReference type="InterPro" id="IPR003439">
    <property type="entry name" value="ABC_transporter-like_ATP-bd"/>
</dbReference>
<name>A0A2S9JYX4_9HYPH</name>
<dbReference type="PROSITE" id="PS50929">
    <property type="entry name" value="ABC_TM1F"/>
    <property type="match status" value="1"/>
</dbReference>
<evidence type="ECO:0000256" key="7">
    <source>
        <dbReference type="ARBA" id="ARBA00023136"/>
    </source>
</evidence>
<dbReference type="Proteomes" id="UP000238563">
    <property type="component" value="Unassembled WGS sequence"/>
</dbReference>
<dbReference type="SUPFAM" id="SSF90123">
    <property type="entry name" value="ABC transporter transmembrane region"/>
    <property type="match status" value="1"/>
</dbReference>
<dbReference type="InterPro" id="IPR027417">
    <property type="entry name" value="P-loop_NTPase"/>
</dbReference>
<comment type="caution">
    <text evidence="11">The sequence shown here is derived from an EMBL/GenBank/DDBJ whole genome shotgun (WGS) entry which is preliminary data.</text>
</comment>
<dbReference type="GO" id="GO:0005524">
    <property type="term" value="F:ATP binding"/>
    <property type="evidence" value="ECO:0007669"/>
    <property type="project" value="UniProtKB-KW"/>
</dbReference>
<keyword evidence="3 8" id="KW-0812">Transmembrane</keyword>
<dbReference type="InterPro" id="IPR011527">
    <property type="entry name" value="ABC1_TM_dom"/>
</dbReference>
<evidence type="ECO:0000313" key="11">
    <source>
        <dbReference type="EMBL" id="PRD58442.1"/>
    </source>
</evidence>
<evidence type="ECO:0000313" key="12">
    <source>
        <dbReference type="Proteomes" id="UP000238563"/>
    </source>
</evidence>
<evidence type="ECO:0000256" key="5">
    <source>
        <dbReference type="ARBA" id="ARBA00022840"/>
    </source>
</evidence>
<protein>
    <submittedName>
        <fullName evidence="11">ABC transporter ATP-binding protein</fullName>
    </submittedName>
</protein>
<dbReference type="GO" id="GO:0005886">
    <property type="term" value="C:plasma membrane"/>
    <property type="evidence" value="ECO:0007669"/>
    <property type="project" value="UniProtKB-SubCell"/>
</dbReference>
<feature type="transmembrane region" description="Helical" evidence="8">
    <location>
        <begin position="127"/>
        <end position="145"/>
    </location>
</feature>
<evidence type="ECO:0000256" key="1">
    <source>
        <dbReference type="ARBA" id="ARBA00004651"/>
    </source>
</evidence>
<dbReference type="InterPro" id="IPR036640">
    <property type="entry name" value="ABC1_TM_sf"/>
</dbReference>
<evidence type="ECO:0000256" key="2">
    <source>
        <dbReference type="ARBA" id="ARBA00005417"/>
    </source>
</evidence>
<dbReference type="InterPro" id="IPR003593">
    <property type="entry name" value="AAA+_ATPase"/>
</dbReference>
<proteinExistence type="inferred from homology"/>
<keyword evidence="7 8" id="KW-0472">Membrane</keyword>
<dbReference type="AlphaFoldDB" id="A0A2S9JYX4"/>
<keyword evidence="5 11" id="KW-0067">ATP-binding</keyword>
<keyword evidence="6 8" id="KW-1133">Transmembrane helix</keyword>
<dbReference type="SMART" id="SM00382">
    <property type="entry name" value="AAA"/>
    <property type="match status" value="1"/>
</dbReference>
<dbReference type="PANTHER" id="PTHR24221">
    <property type="entry name" value="ATP-BINDING CASSETTE SUB-FAMILY B"/>
    <property type="match status" value="1"/>
</dbReference>
<sequence>MSAIPILFAKGIDRLSEGSDIESGISLILAFSVSLLIASIISQFEWLTFGPFNLRLQRHLTLHVFSHALSLPYQVMRQHSSHEIGRIVEKGLDAVRDITSSLAFSVAPTIVELIIAAFVIAFMVDPWIAAVLIAALCLYGYLANLSAERIRVATENAMESGTEAWTYGLDAIVNVDQVQQANLRSVIMEQLNKRLKLNDAHWKVTFTQRVYYGVLQTIIFGGVVIWVLWRGALDVSTGSLTVGELVLINTYIIRLLQPVETLARVYREMHAAAGEATLLMRLLAENPVPASQCVDLPVSSGPWSLDLRDLGVTINATPVISGLNLSVPAASRLYIVGPSGAGKSSLLRVLACLVPASSGHFNIENVEVTETNAEAFRNGIAVAYQDCLLFDLTITENIALGSDAPHAAIEAVMAELGLSEVVKRHRNENEPTVGERGSRLSGGEKQRISLARALLKPSHLLLLDEPTAALDEVNRSRVIKALSNRKNKQTAIIVTHDMELIAPNDAVLYMIGPGKIRCGTHGDLLNSKEYSDFINGTISLQTE</sequence>
<evidence type="ECO:0000256" key="6">
    <source>
        <dbReference type="ARBA" id="ARBA00022989"/>
    </source>
</evidence>
<feature type="transmembrane region" description="Helical" evidence="8">
    <location>
        <begin position="25"/>
        <end position="49"/>
    </location>
</feature>
<reference evidence="11 12" key="1">
    <citation type="submission" date="2018-02" db="EMBL/GenBank/DDBJ databases">
        <title>The draft genome of Phyllobacterium myrsinacearum DSM5892.</title>
        <authorList>
            <person name="Li L."/>
            <person name="Liu L."/>
            <person name="Zhang X."/>
            <person name="Wang T."/>
        </authorList>
    </citation>
    <scope>NUCLEOTIDE SEQUENCE [LARGE SCALE GENOMIC DNA]</scope>
    <source>
        <strain evidence="11 12">DSM 5892</strain>
    </source>
</reference>
<comment type="similarity">
    <text evidence="2">Belongs to the ABC transporter superfamily.</text>
</comment>
<evidence type="ECO:0000256" key="3">
    <source>
        <dbReference type="ARBA" id="ARBA00022692"/>
    </source>
</evidence>
<dbReference type="InterPro" id="IPR017871">
    <property type="entry name" value="ABC_transporter-like_CS"/>
</dbReference>
<gene>
    <name evidence="11" type="ORF">C5750_04850</name>
</gene>
<evidence type="ECO:0000256" key="4">
    <source>
        <dbReference type="ARBA" id="ARBA00022741"/>
    </source>
</evidence>
<dbReference type="Pfam" id="PF00664">
    <property type="entry name" value="ABC_membrane"/>
    <property type="match status" value="1"/>
</dbReference>
<evidence type="ECO:0000256" key="8">
    <source>
        <dbReference type="SAM" id="Phobius"/>
    </source>
</evidence>
<comment type="subcellular location">
    <subcellularLocation>
        <location evidence="1">Cell membrane</location>
        <topology evidence="1">Multi-pass membrane protein</topology>
    </subcellularLocation>
</comment>
<feature type="domain" description="ABC transporter" evidence="9">
    <location>
        <begin position="305"/>
        <end position="538"/>
    </location>
</feature>
<dbReference type="Pfam" id="PF00005">
    <property type="entry name" value="ABC_tran"/>
    <property type="match status" value="1"/>
</dbReference>
<dbReference type="InterPro" id="IPR039421">
    <property type="entry name" value="Type_1_exporter"/>
</dbReference>
<keyword evidence="4" id="KW-0547">Nucleotide-binding</keyword>